<protein>
    <recommendedName>
        <fullName evidence="1">Lipid/polyisoprenoid-binding YceI-like domain-containing protein</fullName>
    </recommendedName>
</protein>
<evidence type="ECO:0000313" key="2">
    <source>
        <dbReference type="EMBL" id="SVA15028.1"/>
    </source>
</evidence>
<reference evidence="2" key="1">
    <citation type="submission" date="2018-05" db="EMBL/GenBank/DDBJ databases">
        <authorList>
            <person name="Lanie J.A."/>
            <person name="Ng W.-L."/>
            <person name="Kazmierczak K.M."/>
            <person name="Andrzejewski T.M."/>
            <person name="Davidsen T.M."/>
            <person name="Wayne K.J."/>
            <person name="Tettelin H."/>
            <person name="Glass J.I."/>
            <person name="Rusch D."/>
            <person name="Podicherti R."/>
            <person name="Tsui H.-C.T."/>
            <person name="Winkler M.E."/>
        </authorList>
    </citation>
    <scope>NUCLEOTIDE SEQUENCE</scope>
</reference>
<dbReference type="Pfam" id="PF04264">
    <property type="entry name" value="YceI"/>
    <property type="match status" value="1"/>
</dbReference>
<dbReference type="EMBL" id="UINC01004534">
    <property type="protein sequence ID" value="SVA15028.1"/>
    <property type="molecule type" value="Genomic_DNA"/>
</dbReference>
<dbReference type="InterPro" id="IPR007372">
    <property type="entry name" value="Lipid/polyisoprenoid-bd_YceI"/>
</dbReference>
<gene>
    <name evidence="2" type="ORF">METZ01_LOCUS67882</name>
</gene>
<evidence type="ECO:0000259" key="1">
    <source>
        <dbReference type="Pfam" id="PF04264"/>
    </source>
</evidence>
<organism evidence="2">
    <name type="scientific">marine metagenome</name>
    <dbReference type="NCBI Taxonomy" id="408172"/>
    <lineage>
        <taxon>unclassified sequences</taxon>
        <taxon>metagenomes</taxon>
        <taxon>ecological metagenomes</taxon>
    </lineage>
</organism>
<accession>A0A381THK5</accession>
<dbReference type="AlphaFoldDB" id="A0A381THK5"/>
<proteinExistence type="predicted"/>
<dbReference type="SUPFAM" id="SSF101874">
    <property type="entry name" value="YceI-like"/>
    <property type="match status" value="1"/>
</dbReference>
<name>A0A381THK5_9ZZZZ</name>
<dbReference type="InterPro" id="IPR036761">
    <property type="entry name" value="TTHA0802/YceI-like_sf"/>
</dbReference>
<sequence length="98" mass="10834">MESDNFPKAVFKGRIDNWSNDKITDTALSVSLSGSLTVHGVARDIRESGQIWQEGALIKGTSVFDIRVADYGIDIPRIVRNNIAKTVSVDVSVQMKKR</sequence>
<feature type="domain" description="Lipid/polyisoprenoid-binding YceI-like" evidence="1">
    <location>
        <begin position="2"/>
        <end position="94"/>
    </location>
</feature>
<dbReference type="Gene3D" id="2.40.128.110">
    <property type="entry name" value="Lipid/polyisoprenoid-binding, YceI-like"/>
    <property type="match status" value="1"/>
</dbReference>